<evidence type="ECO:0000313" key="2">
    <source>
        <dbReference type="EMBL" id="NLT78676.1"/>
    </source>
</evidence>
<sequence>MSVSRTVIAKKVLASLAAGAAVIGFAGCGGSGDSASSTNSDGKVVIKVQTFNNFGYGKSTAERPGADLWAAYEKEHPNVKIEETVASGSDDARSAFNTAISSGSDAYDVYAADIAWMPSILAMPDKFVDLSSYVKGNDWLDWKTEGGTTESGKLIGAGNDIGPTAVCYRSDLFAKAGLPTDRDEVAKMLGGDSASWDTYFKAGEEYTKKTGLPWYDAMGGIWGTMKTQIKEAYVKKDGTVVATDSTVKNLYDQLTATSDMSAHLNQWSDDWNASFKSDSGFATIMCPAWLVNNIKGNSGEDFKGWDIADVTPGGGSNQGGSWLVVPETSKVKTEAAKLVAWLTAPDQQVATFKAAAQFPSSPTALKNSEVTDKVDSFLNNAPTGKIYANRADAVKVIPYTGSQYYDIDSKLGDALGRVDVTKEQSASQSWQQFVNDVKALS</sequence>
<dbReference type="InterPro" id="IPR006059">
    <property type="entry name" value="SBP"/>
</dbReference>
<dbReference type="RefSeq" id="WP_051867099.1">
    <property type="nucleotide sequence ID" value="NZ_JAAXZR010000001.1"/>
</dbReference>
<organism evidence="2 3">
    <name type="scientific">Bifidobacterium crudilactis</name>
    <dbReference type="NCBI Taxonomy" id="327277"/>
    <lineage>
        <taxon>Bacteria</taxon>
        <taxon>Bacillati</taxon>
        <taxon>Actinomycetota</taxon>
        <taxon>Actinomycetes</taxon>
        <taxon>Bifidobacteriales</taxon>
        <taxon>Bifidobacteriaceae</taxon>
        <taxon>Bifidobacterium</taxon>
    </lineage>
</organism>
<evidence type="ECO:0000256" key="1">
    <source>
        <dbReference type="SAM" id="SignalP"/>
    </source>
</evidence>
<accession>A0A971CXJ3</accession>
<name>A0A971CXJ3_9BIFI</name>
<dbReference type="OrthoDB" id="3226017at2"/>
<dbReference type="AlphaFoldDB" id="A0A971CXJ3"/>
<feature type="chain" id="PRO_5039411829" evidence="1">
    <location>
        <begin position="21"/>
        <end position="441"/>
    </location>
</feature>
<reference evidence="2" key="1">
    <citation type="journal article" date="2020" name="Biotechnol. Biofuels">
        <title>New insights from the biogas microbiome by comprehensive genome-resolved metagenomics of nearly 1600 species originating from multiple anaerobic digesters.</title>
        <authorList>
            <person name="Campanaro S."/>
            <person name="Treu L."/>
            <person name="Rodriguez-R L.M."/>
            <person name="Kovalovszki A."/>
            <person name="Ziels R.M."/>
            <person name="Maus I."/>
            <person name="Zhu X."/>
            <person name="Kougias P.G."/>
            <person name="Basile A."/>
            <person name="Luo G."/>
            <person name="Schluter A."/>
            <person name="Konstantinidis K.T."/>
            <person name="Angelidaki I."/>
        </authorList>
    </citation>
    <scope>NUCLEOTIDE SEQUENCE</scope>
    <source>
        <strain evidence="2">AS01afH2WH_6</strain>
    </source>
</reference>
<protein>
    <submittedName>
        <fullName evidence="2">Carbohydrate ABC transporter substrate-binding protein</fullName>
    </submittedName>
</protein>
<comment type="caution">
    <text evidence="2">The sequence shown here is derived from an EMBL/GenBank/DDBJ whole genome shotgun (WGS) entry which is preliminary data.</text>
</comment>
<dbReference type="SUPFAM" id="SSF53850">
    <property type="entry name" value="Periplasmic binding protein-like II"/>
    <property type="match status" value="1"/>
</dbReference>
<dbReference type="Pfam" id="PF13416">
    <property type="entry name" value="SBP_bac_8"/>
    <property type="match status" value="1"/>
</dbReference>
<dbReference type="PROSITE" id="PS51257">
    <property type="entry name" value="PROKAR_LIPOPROTEIN"/>
    <property type="match status" value="1"/>
</dbReference>
<gene>
    <name evidence="2" type="ORF">GXW98_00065</name>
</gene>
<dbReference type="Proteomes" id="UP000767327">
    <property type="component" value="Unassembled WGS sequence"/>
</dbReference>
<reference evidence="2" key="2">
    <citation type="submission" date="2020-01" db="EMBL/GenBank/DDBJ databases">
        <authorList>
            <person name="Campanaro S."/>
        </authorList>
    </citation>
    <scope>NUCLEOTIDE SEQUENCE</scope>
    <source>
        <strain evidence="2">AS01afH2WH_6</strain>
    </source>
</reference>
<dbReference type="EMBL" id="JAAXZR010000001">
    <property type="protein sequence ID" value="NLT78676.1"/>
    <property type="molecule type" value="Genomic_DNA"/>
</dbReference>
<dbReference type="PANTHER" id="PTHR43649:SF32">
    <property type="entry name" value="SUGAR BINDING SECRETED PROTEIN"/>
    <property type="match status" value="1"/>
</dbReference>
<proteinExistence type="predicted"/>
<feature type="signal peptide" evidence="1">
    <location>
        <begin position="1"/>
        <end position="20"/>
    </location>
</feature>
<dbReference type="InterPro" id="IPR050490">
    <property type="entry name" value="Bact_solute-bd_prot1"/>
</dbReference>
<dbReference type="Gene3D" id="3.40.190.10">
    <property type="entry name" value="Periplasmic binding protein-like II"/>
    <property type="match status" value="1"/>
</dbReference>
<dbReference type="PANTHER" id="PTHR43649">
    <property type="entry name" value="ARABINOSE-BINDING PROTEIN-RELATED"/>
    <property type="match status" value="1"/>
</dbReference>
<keyword evidence="1" id="KW-0732">Signal</keyword>
<dbReference type="GeneID" id="78114201"/>
<evidence type="ECO:0000313" key="3">
    <source>
        <dbReference type="Proteomes" id="UP000767327"/>
    </source>
</evidence>